<organism evidence="1 2">
    <name type="scientific">Leptospira fainei serovar Hurstbridge str. BUT 6</name>
    <dbReference type="NCBI Taxonomy" id="1193011"/>
    <lineage>
        <taxon>Bacteria</taxon>
        <taxon>Pseudomonadati</taxon>
        <taxon>Spirochaetota</taxon>
        <taxon>Spirochaetia</taxon>
        <taxon>Leptospirales</taxon>
        <taxon>Leptospiraceae</taxon>
        <taxon>Leptospira</taxon>
    </lineage>
</organism>
<dbReference type="EMBL" id="AKWZ02000002">
    <property type="protein sequence ID" value="EPG75816.1"/>
    <property type="molecule type" value="Genomic_DNA"/>
</dbReference>
<dbReference type="STRING" id="1193011.LEP1GSC058_0543"/>
<gene>
    <name evidence="1" type="ORF">LEP1GSC058_0543</name>
</gene>
<accession>S3UZF8</accession>
<sequence>MGKIILSGDSFSTSLGSFRQFGSIFRFKNGDFLEILYKKIVVKNL</sequence>
<proteinExistence type="predicted"/>
<comment type="caution">
    <text evidence="1">The sequence shown here is derived from an EMBL/GenBank/DDBJ whole genome shotgun (WGS) entry which is preliminary data.</text>
</comment>
<name>S3UZF8_9LEPT</name>
<keyword evidence="2" id="KW-1185">Reference proteome</keyword>
<evidence type="ECO:0000313" key="2">
    <source>
        <dbReference type="Proteomes" id="UP000014540"/>
    </source>
</evidence>
<protein>
    <submittedName>
        <fullName evidence="1">Uncharacterized protein</fullName>
    </submittedName>
</protein>
<evidence type="ECO:0000313" key="1">
    <source>
        <dbReference type="EMBL" id="EPG75816.1"/>
    </source>
</evidence>
<reference evidence="1" key="1">
    <citation type="submission" date="2013-04" db="EMBL/GenBank/DDBJ databases">
        <authorList>
            <person name="Harkins D.M."/>
            <person name="Durkin A.S."/>
            <person name="Selengut J.D."/>
            <person name="Sanka R."/>
            <person name="DePew J."/>
            <person name="Purushe J."/>
            <person name="Ahmed A."/>
            <person name="van der Linden H."/>
            <person name="Goris M.G.A."/>
            <person name="Hartskeerl R.A."/>
            <person name="Vinetz J.M."/>
            <person name="Sutton G.G."/>
            <person name="Nelson W.C."/>
            <person name="Fouts D.E."/>
        </authorList>
    </citation>
    <scope>NUCLEOTIDE SEQUENCE [LARGE SCALE GENOMIC DNA]</scope>
    <source>
        <strain evidence="1">BUT 6</strain>
    </source>
</reference>
<dbReference type="Proteomes" id="UP000014540">
    <property type="component" value="Unassembled WGS sequence"/>
</dbReference>
<dbReference type="AlphaFoldDB" id="S3UZF8"/>